<evidence type="ECO:0000259" key="7">
    <source>
        <dbReference type="Pfam" id="PF04024"/>
    </source>
</evidence>
<evidence type="ECO:0000256" key="4">
    <source>
        <dbReference type="ARBA" id="ARBA00022989"/>
    </source>
</evidence>
<keyword evidence="2" id="KW-1003">Cell membrane</keyword>
<dbReference type="STRING" id="1212491.LFA_1016"/>
<comment type="subcellular location">
    <subcellularLocation>
        <location evidence="1">Cell membrane</location>
        <topology evidence="1">Single-pass membrane protein</topology>
    </subcellularLocation>
</comment>
<keyword evidence="5 6" id="KW-0472">Membrane</keyword>
<evidence type="ECO:0000256" key="2">
    <source>
        <dbReference type="ARBA" id="ARBA00022475"/>
    </source>
</evidence>
<feature type="domain" description="Phage shock protein PspC N-terminal" evidence="7">
    <location>
        <begin position="9"/>
        <end position="65"/>
    </location>
</feature>
<dbReference type="GO" id="GO:0005886">
    <property type="term" value="C:plasma membrane"/>
    <property type="evidence" value="ECO:0007669"/>
    <property type="project" value="UniProtKB-SubCell"/>
</dbReference>
<protein>
    <submittedName>
        <fullName evidence="8">Phage shock protein C</fullName>
    </submittedName>
</protein>
<evidence type="ECO:0000256" key="1">
    <source>
        <dbReference type="ARBA" id="ARBA00004162"/>
    </source>
</evidence>
<name>A0A098G4P6_9GAMM</name>
<dbReference type="AlphaFoldDB" id="A0A098G4P6"/>
<dbReference type="InterPro" id="IPR007168">
    <property type="entry name" value="Phageshock_PspC_N"/>
</dbReference>
<evidence type="ECO:0000313" key="9">
    <source>
        <dbReference type="Proteomes" id="UP000032430"/>
    </source>
</evidence>
<dbReference type="Proteomes" id="UP000032430">
    <property type="component" value="Chromosome I"/>
</dbReference>
<reference evidence="9" key="1">
    <citation type="submission" date="2014-09" db="EMBL/GenBank/DDBJ databases">
        <authorList>
            <person name="Gomez-Valero L."/>
        </authorList>
    </citation>
    <scope>NUCLEOTIDE SEQUENCE [LARGE SCALE GENOMIC DNA]</scope>
    <source>
        <strain evidence="9">ATCC700992</strain>
    </source>
</reference>
<evidence type="ECO:0000256" key="3">
    <source>
        <dbReference type="ARBA" id="ARBA00022692"/>
    </source>
</evidence>
<dbReference type="InterPro" id="IPR052027">
    <property type="entry name" value="PspC"/>
</dbReference>
<organism evidence="8 9">
    <name type="scientific">Legionella fallonii LLAP-10</name>
    <dbReference type="NCBI Taxonomy" id="1212491"/>
    <lineage>
        <taxon>Bacteria</taxon>
        <taxon>Pseudomonadati</taxon>
        <taxon>Pseudomonadota</taxon>
        <taxon>Gammaproteobacteria</taxon>
        <taxon>Legionellales</taxon>
        <taxon>Legionellaceae</taxon>
        <taxon>Legionella</taxon>
    </lineage>
</organism>
<gene>
    <name evidence="8" type="primary">pspC</name>
    <name evidence="8" type="ORF">LFA_1016</name>
</gene>
<dbReference type="Pfam" id="PF04024">
    <property type="entry name" value="PspC"/>
    <property type="match status" value="1"/>
</dbReference>
<feature type="transmembrane region" description="Helical" evidence="6">
    <location>
        <begin position="36"/>
        <end position="63"/>
    </location>
</feature>
<keyword evidence="4 6" id="KW-1133">Transmembrane helix</keyword>
<proteinExistence type="predicted"/>
<dbReference type="EMBL" id="LN614827">
    <property type="protein sequence ID" value="CEG56455.1"/>
    <property type="molecule type" value="Genomic_DNA"/>
</dbReference>
<dbReference type="HOGENOM" id="CLU_143433_0_2_6"/>
<keyword evidence="3 6" id="KW-0812">Transmembrane</keyword>
<dbReference type="KEGG" id="lfa:LFA_1016"/>
<evidence type="ECO:0000256" key="5">
    <source>
        <dbReference type="ARBA" id="ARBA00023136"/>
    </source>
</evidence>
<sequence length="74" mass="8596">MENSNIPYRKLWRARKERKIAGICGGLANYFKVDPVWIRLIFVLFFLAGGSALFVYLFMWLIVPLEPEEKSEGS</sequence>
<dbReference type="OrthoDB" id="7359894at2"/>
<evidence type="ECO:0000256" key="6">
    <source>
        <dbReference type="SAM" id="Phobius"/>
    </source>
</evidence>
<dbReference type="RefSeq" id="WP_045095115.1">
    <property type="nucleotide sequence ID" value="NZ_LN614827.1"/>
</dbReference>
<keyword evidence="9" id="KW-1185">Reference proteome</keyword>
<evidence type="ECO:0000313" key="8">
    <source>
        <dbReference type="EMBL" id="CEG56455.1"/>
    </source>
</evidence>
<dbReference type="PANTHER" id="PTHR33885">
    <property type="entry name" value="PHAGE SHOCK PROTEIN C"/>
    <property type="match status" value="1"/>
</dbReference>
<accession>A0A098G4P6</accession>
<dbReference type="PANTHER" id="PTHR33885:SF3">
    <property type="entry name" value="PHAGE SHOCK PROTEIN C"/>
    <property type="match status" value="1"/>
</dbReference>